<dbReference type="SUPFAM" id="SSF158694">
    <property type="entry name" value="UraD-Like"/>
    <property type="match status" value="1"/>
</dbReference>
<dbReference type="InterPro" id="IPR017595">
    <property type="entry name" value="OHCU_decarboxylase-2"/>
</dbReference>
<feature type="binding site" evidence="8">
    <location>
        <position position="280"/>
    </location>
    <ligand>
        <name>substrate</name>
    </ligand>
</feature>
<keyword evidence="11" id="KW-0456">Lyase</keyword>
<keyword evidence="12" id="KW-1185">Reference proteome</keyword>
<keyword evidence="7" id="KW-0378">Hydrolase</keyword>
<comment type="function">
    <text evidence="2">Catalyzes the hydrolysis of 5-hydroxyisourate (HIU) to 2-oxo-4-hydroxy-4-carboxy-5-ureidoimidazoline (OHCU).</text>
</comment>
<feature type="domain" description="Oxo-4-hydroxy-4-carboxy-5-ureidoimidazoline decarboxylase" evidence="10">
    <location>
        <begin position="14"/>
        <end position="166"/>
    </location>
</feature>
<evidence type="ECO:0000256" key="4">
    <source>
        <dbReference type="ARBA" id="ARBA00011881"/>
    </source>
</evidence>
<dbReference type="InterPro" id="IPR018020">
    <property type="entry name" value="OHCU_decarboxylase"/>
</dbReference>
<keyword evidence="6" id="KW-0659">Purine metabolism</keyword>
<evidence type="ECO:0000313" key="12">
    <source>
        <dbReference type="Proteomes" id="UP000676885"/>
    </source>
</evidence>
<protein>
    <recommendedName>
        <fullName evidence="5">hydroxyisourate hydrolase</fullName>
        <ecNumber evidence="5">3.5.2.17</ecNumber>
    </recommendedName>
</protein>
<dbReference type="PRINTS" id="PR00189">
    <property type="entry name" value="TRNSTHYRETIN"/>
</dbReference>
<accession>A0A975M5S8</accession>
<evidence type="ECO:0000313" key="11">
    <source>
        <dbReference type="EMBL" id="QWC09956.1"/>
    </source>
</evidence>
<sequence length="283" mass="30443">MAPELSGNFLDTFNAASLPEAETMLRPCVDIPRWASEVAAARPFATPGELLSFAELAAPDWTEAEIDAALVHHPRIGERPAGSGSEAQFSRGEQASVSSLDGLSERLLAGNRDYEDKFGRVFLIRAAGRSGEEILDNLRQRLGNTSAEELPVIAAQLRDIAILRLRKLLGVARSHITTHVLDTAAGKPADGVAASLWSLRDGGWDQVGEGTTDGDGRISSLGPEELLPGTYRIDFATGDYFAATATDTFFPSVSLTFTLANPEQHYHVPLLLSPFAYSTYRGS</sequence>
<dbReference type="GO" id="GO:0006144">
    <property type="term" value="P:purine nucleobase metabolic process"/>
    <property type="evidence" value="ECO:0007669"/>
    <property type="project" value="UniProtKB-KW"/>
</dbReference>
<dbReference type="InterPro" id="IPR014306">
    <property type="entry name" value="Hydroxyisourate_hydrolase"/>
</dbReference>
<evidence type="ECO:0000256" key="7">
    <source>
        <dbReference type="ARBA" id="ARBA00022801"/>
    </source>
</evidence>
<dbReference type="Pfam" id="PF09349">
    <property type="entry name" value="OHCU_decarbox"/>
    <property type="match status" value="1"/>
</dbReference>
<evidence type="ECO:0000256" key="3">
    <source>
        <dbReference type="ARBA" id="ARBA00009850"/>
    </source>
</evidence>
<dbReference type="Pfam" id="PF00576">
    <property type="entry name" value="Transthyretin"/>
    <property type="match status" value="1"/>
</dbReference>
<dbReference type="NCBIfam" id="TIGR02962">
    <property type="entry name" value="hdxy_isourate"/>
    <property type="match status" value="1"/>
</dbReference>
<dbReference type="AlphaFoldDB" id="A0A975M5S8"/>
<comment type="catalytic activity">
    <reaction evidence="1">
        <text>5-hydroxyisourate + H2O = 5-hydroxy-2-oxo-4-ureido-2,5-dihydro-1H-imidazole-5-carboxylate + H(+)</text>
        <dbReference type="Rhea" id="RHEA:23736"/>
        <dbReference type="ChEBI" id="CHEBI:15377"/>
        <dbReference type="ChEBI" id="CHEBI:15378"/>
        <dbReference type="ChEBI" id="CHEBI:18072"/>
        <dbReference type="ChEBI" id="CHEBI:58639"/>
        <dbReference type="EC" id="3.5.2.17"/>
    </reaction>
</comment>
<dbReference type="SUPFAM" id="SSF49472">
    <property type="entry name" value="Transthyretin (synonym: prealbumin)"/>
    <property type="match status" value="1"/>
</dbReference>
<dbReference type="InterPro" id="IPR000895">
    <property type="entry name" value="Transthyretin/HIU_hydrolase"/>
</dbReference>
<comment type="subunit">
    <text evidence="4">Homotetramer.</text>
</comment>
<evidence type="ECO:0000256" key="8">
    <source>
        <dbReference type="PIRSR" id="PIRSR600895-51"/>
    </source>
</evidence>
<dbReference type="Proteomes" id="UP000676885">
    <property type="component" value="Chromosome"/>
</dbReference>
<evidence type="ECO:0000259" key="10">
    <source>
        <dbReference type="Pfam" id="PF09349"/>
    </source>
</evidence>
<organism evidence="11 12">
    <name type="scientific">Arthrobacter jiangjiafuii</name>
    <dbReference type="NCBI Taxonomy" id="2817475"/>
    <lineage>
        <taxon>Bacteria</taxon>
        <taxon>Bacillati</taxon>
        <taxon>Actinomycetota</taxon>
        <taxon>Actinomycetes</taxon>
        <taxon>Micrococcales</taxon>
        <taxon>Micrococcaceae</taxon>
        <taxon>Arthrobacter</taxon>
    </lineage>
</organism>
<dbReference type="GO" id="GO:0033971">
    <property type="term" value="F:hydroxyisourate hydrolase activity"/>
    <property type="evidence" value="ECO:0007669"/>
    <property type="project" value="UniProtKB-EC"/>
</dbReference>
<dbReference type="PANTHER" id="PTHR10395">
    <property type="entry name" value="URICASE AND TRANSTHYRETIN-RELATED"/>
    <property type="match status" value="1"/>
</dbReference>
<comment type="similarity">
    <text evidence="3">Belongs to the transthyretin family. 5-hydroxyisourate hydrolase subfamily.</text>
</comment>
<evidence type="ECO:0000259" key="9">
    <source>
        <dbReference type="Pfam" id="PF00576"/>
    </source>
</evidence>
<dbReference type="EC" id="3.5.2.17" evidence="5"/>
<dbReference type="GO" id="GO:0016829">
    <property type="term" value="F:lyase activity"/>
    <property type="evidence" value="ECO:0007669"/>
    <property type="project" value="UniProtKB-KW"/>
</dbReference>
<proteinExistence type="inferred from homology"/>
<reference evidence="11 12" key="1">
    <citation type="submission" date="2021-05" db="EMBL/GenBank/DDBJ databases">
        <title>Novel species in genus Arthrobacter.</title>
        <authorList>
            <person name="Zhang G."/>
        </authorList>
    </citation>
    <scope>NUCLEOTIDE SEQUENCE [LARGE SCALE GENOMIC DNA]</scope>
    <source>
        <strain evidence="12">zg-ZUI227</strain>
    </source>
</reference>
<dbReference type="Gene3D" id="2.60.40.180">
    <property type="entry name" value="Transthyretin/hydroxyisourate hydrolase domain"/>
    <property type="match status" value="1"/>
</dbReference>
<feature type="binding site" evidence="8">
    <location>
        <position position="217"/>
    </location>
    <ligand>
        <name>substrate</name>
    </ligand>
</feature>
<dbReference type="InterPro" id="IPR036817">
    <property type="entry name" value="Transthyretin/HIU_hydrolase_sf"/>
</dbReference>
<dbReference type="KEGG" id="ajg:KKR91_16130"/>
<evidence type="ECO:0000256" key="5">
    <source>
        <dbReference type="ARBA" id="ARBA00012609"/>
    </source>
</evidence>
<evidence type="ECO:0000256" key="1">
    <source>
        <dbReference type="ARBA" id="ARBA00001043"/>
    </source>
</evidence>
<dbReference type="Gene3D" id="1.10.3330.10">
    <property type="entry name" value="Oxo-4-hydroxy-4-carboxy-5-ureidoimidazoline decarboxylase"/>
    <property type="match status" value="1"/>
</dbReference>
<dbReference type="InterPro" id="IPR036778">
    <property type="entry name" value="OHCU_decarboxylase_sf"/>
</dbReference>
<dbReference type="CDD" id="cd05822">
    <property type="entry name" value="TLP_HIUase"/>
    <property type="match status" value="1"/>
</dbReference>
<evidence type="ECO:0000256" key="2">
    <source>
        <dbReference type="ARBA" id="ARBA00002704"/>
    </source>
</evidence>
<name>A0A975M5S8_9MICC</name>
<gene>
    <name evidence="11" type="primary">uraD</name>
    <name evidence="11" type="ORF">KKR91_16130</name>
</gene>
<dbReference type="NCBIfam" id="NF010372">
    <property type="entry name" value="PRK13798.1"/>
    <property type="match status" value="1"/>
</dbReference>
<evidence type="ECO:0000256" key="6">
    <source>
        <dbReference type="ARBA" id="ARBA00022631"/>
    </source>
</evidence>
<dbReference type="InterPro" id="IPR023416">
    <property type="entry name" value="Transthyretin/HIU_hydrolase_d"/>
</dbReference>
<dbReference type="EMBL" id="CP076022">
    <property type="protein sequence ID" value="QWC09956.1"/>
    <property type="molecule type" value="Genomic_DNA"/>
</dbReference>
<feature type="binding site" evidence="8">
    <location>
        <position position="179"/>
    </location>
    <ligand>
        <name>substrate</name>
    </ligand>
</feature>
<dbReference type="PANTHER" id="PTHR10395:SF7">
    <property type="entry name" value="5-HYDROXYISOURATE HYDROLASE"/>
    <property type="match status" value="1"/>
</dbReference>
<feature type="domain" description="Transthyretin/hydroxyisourate hydrolase" evidence="9">
    <location>
        <begin position="176"/>
        <end position="282"/>
    </location>
</feature>
<dbReference type="NCBIfam" id="TIGR03180">
    <property type="entry name" value="UraD_2"/>
    <property type="match status" value="1"/>
</dbReference>